<evidence type="ECO:0000256" key="1">
    <source>
        <dbReference type="SAM" id="MobiDB-lite"/>
    </source>
</evidence>
<reference evidence="2 3" key="1">
    <citation type="submission" date="2013-11" db="EMBL/GenBank/DDBJ databases">
        <title>The Genome Sequence of Phytophthora parasitica P1976.</title>
        <authorList>
            <consortium name="The Broad Institute Genomics Platform"/>
            <person name="Russ C."/>
            <person name="Tyler B."/>
            <person name="Panabieres F."/>
            <person name="Shan W."/>
            <person name="Tripathy S."/>
            <person name="Grunwald N."/>
            <person name="Machado M."/>
            <person name="Johnson C.S."/>
            <person name="Walker B."/>
            <person name="Young S."/>
            <person name="Zeng Q."/>
            <person name="Gargeya S."/>
            <person name="Fitzgerald M."/>
            <person name="Haas B."/>
            <person name="Abouelleil A."/>
            <person name="Allen A.W."/>
            <person name="Alvarado L."/>
            <person name="Arachchi H.M."/>
            <person name="Berlin A.M."/>
            <person name="Chapman S.B."/>
            <person name="Gainer-Dewar J."/>
            <person name="Goldberg J."/>
            <person name="Griggs A."/>
            <person name="Gujja S."/>
            <person name="Hansen M."/>
            <person name="Howarth C."/>
            <person name="Imamovic A."/>
            <person name="Ireland A."/>
            <person name="Larimer J."/>
            <person name="McCowan C."/>
            <person name="Murphy C."/>
            <person name="Pearson M."/>
            <person name="Poon T.W."/>
            <person name="Priest M."/>
            <person name="Roberts A."/>
            <person name="Saif S."/>
            <person name="Shea T."/>
            <person name="Sisk P."/>
            <person name="Sykes S."/>
            <person name="Wortman J."/>
            <person name="Nusbaum C."/>
            <person name="Birren B."/>
        </authorList>
    </citation>
    <scope>NUCLEOTIDE SEQUENCE [LARGE SCALE GENOMIC DNA]</scope>
    <source>
        <strain evidence="2 3">P1976</strain>
    </source>
</reference>
<sequence length="127" mass="14304">RALHSTATMNQSGPSVPTSGRFPRRRSLSEGHNLQLLGNQVKKEPNDRPTRSDNELHSTLAKCPQSTSVVVTAQGVKFKDKYNRYQSRLEHLMALATDPTSSKSNALLAQKALRYRYKSIERRHTSN</sequence>
<proteinExistence type="predicted"/>
<feature type="compositionally biased region" description="Polar residues" evidence="1">
    <location>
        <begin position="1"/>
        <end position="18"/>
    </location>
</feature>
<feature type="compositionally biased region" description="Basic and acidic residues" evidence="1">
    <location>
        <begin position="41"/>
        <end position="56"/>
    </location>
</feature>
<protein>
    <submittedName>
        <fullName evidence="2">Uncharacterized protein</fullName>
    </submittedName>
</protein>
<feature type="non-terminal residue" evidence="2">
    <location>
        <position position="1"/>
    </location>
</feature>
<feature type="region of interest" description="Disordered" evidence="1">
    <location>
        <begin position="1"/>
        <end position="57"/>
    </location>
</feature>
<dbReference type="EMBL" id="ANJA01000413">
    <property type="protein sequence ID" value="ETO83867.1"/>
    <property type="molecule type" value="Genomic_DNA"/>
</dbReference>
<comment type="caution">
    <text evidence="2">The sequence shown here is derived from an EMBL/GenBank/DDBJ whole genome shotgun (WGS) entry which is preliminary data.</text>
</comment>
<accession>A0A081AYA6</accession>
<organism evidence="2 3">
    <name type="scientific">Phytophthora nicotianae P1976</name>
    <dbReference type="NCBI Taxonomy" id="1317066"/>
    <lineage>
        <taxon>Eukaryota</taxon>
        <taxon>Sar</taxon>
        <taxon>Stramenopiles</taxon>
        <taxon>Oomycota</taxon>
        <taxon>Peronosporomycetes</taxon>
        <taxon>Peronosporales</taxon>
        <taxon>Peronosporaceae</taxon>
        <taxon>Phytophthora</taxon>
    </lineage>
</organism>
<evidence type="ECO:0000313" key="3">
    <source>
        <dbReference type="Proteomes" id="UP000028582"/>
    </source>
</evidence>
<gene>
    <name evidence="2" type="ORF">F444_02191</name>
</gene>
<evidence type="ECO:0000313" key="2">
    <source>
        <dbReference type="EMBL" id="ETO83867.1"/>
    </source>
</evidence>
<name>A0A081AYA6_PHYNI</name>
<dbReference type="Proteomes" id="UP000028582">
    <property type="component" value="Unassembled WGS sequence"/>
</dbReference>
<dbReference type="AlphaFoldDB" id="A0A081AYA6"/>
<dbReference type="OrthoDB" id="124655at2759"/>